<reference evidence="2" key="1">
    <citation type="submission" date="2021-03" db="EMBL/GenBank/DDBJ databases">
        <title>Comparative genomics and phylogenomic investigation of the class Geoglossomycetes provide insights into ecological specialization and systematics.</title>
        <authorList>
            <person name="Melie T."/>
            <person name="Pirro S."/>
            <person name="Miller A.N."/>
            <person name="Quandt A."/>
        </authorList>
    </citation>
    <scope>NUCLEOTIDE SEQUENCE</scope>
    <source>
        <strain evidence="2">CAQ_001_2017</strain>
    </source>
</reference>
<feature type="region of interest" description="Disordered" evidence="1">
    <location>
        <begin position="143"/>
        <end position="171"/>
    </location>
</feature>
<dbReference type="AlphaFoldDB" id="A0A9P8LC18"/>
<evidence type="ECO:0000313" key="3">
    <source>
        <dbReference type="Proteomes" id="UP000750711"/>
    </source>
</evidence>
<protein>
    <submittedName>
        <fullName evidence="2">Uncharacterized protein</fullName>
    </submittedName>
</protein>
<proteinExistence type="predicted"/>
<name>A0A9P8LC18_9PEZI</name>
<feature type="region of interest" description="Disordered" evidence="1">
    <location>
        <begin position="14"/>
        <end position="33"/>
    </location>
</feature>
<sequence length="261" mass="27789">MGEELRLTSAIFRKPPFTQRSRKDQSGVKSSSSDVCILPLPRCAKGAMLFLSNLVNTPIEPTYCEYVFPNPRSPGAPLILTLLPSKPPNPDLAIGTTTKLPPTPDSFTGNPKFLSILQEVLSRHAHEDQQVISQAQAMVSQAGSGLGSSGASYSRPSRRQHGTVAGGLGAGGSVGAGGGGVGGWVHVSDTRNPPDFGRIAWPEDIFGSIEVDGKGNFVDGHGRYQSSGTYRIVTREGILGLSPFLREKLVERLRSEEPPAQ</sequence>
<keyword evidence="3" id="KW-1185">Reference proteome</keyword>
<gene>
    <name evidence="2" type="ORF">GP486_004011</name>
</gene>
<dbReference type="EMBL" id="JAGHQM010000588">
    <property type="protein sequence ID" value="KAH0559476.1"/>
    <property type="molecule type" value="Genomic_DNA"/>
</dbReference>
<comment type="caution">
    <text evidence="2">The sequence shown here is derived from an EMBL/GenBank/DDBJ whole genome shotgun (WGS) entry which is preliminary data.</text>
</comment>
<accession>A0A9P8LC18</accession>
<dbReference type="PANTHER" id="PTHR37331">
    <property type="entry name" value="YALI0F11671P"/>
    <property type="match status" value="1"/>
</dbReference>
<dbReference type="PANTHER" id="PTHR37331:SF1">
    <property type="entry name" value="YALI0F11671P"/>
    <property type="match status" value="1"/>
</dbReference>
<evidence type="ECO:0000313" key="2">
    <source>
        <dbReference type="EMBL" id="KAH0559476.1"/>
    </source>
</evidence>
<evidence type="ECO:0000256" key="1">
    <source>
        <dbReference type="SAM" id="MobiDB-lite"/>
    </source>
</evidence>
<organism evidence="2 3">
    <name type="scientific">Trichoglossum hirsutum</name>
    <dbReference type="NCBI Taxonomy" id="265104"/>
    <lineage>
        <taxon>Eukaryota</taxon>
        <taxon>Fungi</taxon>
        <taxon>Dikarya</taxon>
        <taxon>Ascomycota</taxon>
        <taxon>Pezizomycotina</taxon>
        <taxon>Geoglossomycetes</taxon>
        <taxon>Geoglossales</taxon>
        <taxon>Geoglossaceae</taxon>
        <taxon>Trichoglossum</taxon>
    </lineage>
</organism>
<dbReference type="Proteomes" id="UP000750711">
    <property type="component" value="Unassembled WGS sequence"/>
</dbReference>